<dbReference type="Pfam" id="PF00014">
    <property type="entry name" value="Kunitz_BPTI"/>
    <property type="match status" value="1"/>
</dbReference>
<proteinExistence type="predicted"/>
<organism evidence="3">
    <name type="scientific">marine metagenome</name>
    <dbReference type="NCBI Taxonomy" id="408172"/>
    <lineage>
        <taxon>unclassified sequences</taxon>
        <taxon>metagenomes</taxon>
        <taxon>ecological metagenomes</taxon>
    </lineage>
</organism>
<dbReference type="InterPro" id="IPR036880">
    <property type="entry name" value="Kunitz_BPTI_sf"/>
</dbReference>
<dbReference type="InterPro" id="IPR002223">
    <property type="entry name" value="Kunitz_BPTI"/>
</dbReference>
<accession>A0A381YSQ9</accession>
<dbReference type="EMBL" id="UINC01018954">
    <property type="protein sequence ID" value="SVA79990.1"/>
    <property type="molecule type" value="Genomic_DNA"/>
</dbReference>
<gene>
    <name evidence="3" type="ORF">METZ01_LOCUS132844</name>
</gene>
<evidence type="ECO:0000256" key="1">
    <source>
        <dbReference type="ARBA" id="ARBA00023157"/>
    </source>
</evidence>
<dbReference type="InterPro" id="IPR050098">
    <property type="entry name" value="TFPI/VKTCI-like"/>
</dbReference>
<dbReference type="Gene3D" id="4.10.410.10">
    <property type="entry name" value="Pancreatic trypsin inhibitor Kunitz domain"/>
    <property type="match status" value="1"/>
</dbReference>
<reference evidence="3" key="1">
    <citation type="submission" date="2018-05" db="EMBL/GenBank/DDBJ databases">
        <authorList>
            <person name="Lanie J.A."/>
            <person name="Ng W.-L."/>
            <person name="Kazmierczak K.M."/>
            <person name="Andrzejewski T.M."/>
            <person name="Davidsen T.M."/>
            <person name="Wayne K.J."/>
            <person name="Tettelin H."/>
            <person name="Glass J.I."/>
            <person name="Rusch D."/>
            <person name="Podicherti R."/>
            <person name="Tsui H.-C.T."/>
            <person name="Winkler M.E."/>
        </authorList>
    </citation>
    <scope>NUCLEOTIDE SEQUENCE</scope>
</reference>
<sequence length="64" mass="6991">MACDKSEPLDDACYLIPDPGVCLAAIPRYYYDQDSGNCKEFLWGGCGGVVPFETMEECKSGCNN</sequence>
<dbReference type="PANTHER" id="PTHR10083:SF374">
    <property type="entry name" value="BPTI_KUNITZ INHIBITOR DOMAIN-CONTAINING PROTEIN"/>
    <property type="match status" value="1"/>
</dbReference>
<dbReference type="SMART" id="SM00131">
    <property type="entry name" value="KU"/>
    <property type="match status" value="1"/>
</dbReference>
<dbReference type="PROSITE" id="PS50279">
    <property type="entry name" value="BPTI_KUNITZ_2"/>
    <property type="match status" value="1"/>
</dbReference>
<dbReference type="GO" id="GO:0004867">
    <property type="term" value="F:serine-type endopeptidase inhibitor activity"/>
    <property type="evidence" value="ECO:0007669"/>
    <property type="project" value="InterPro"/>
</dbReference>
<protein>
    <recommendedName>
        <fullName evidence="2">BPTI/Kunitz inhibitor domain-containing protein</fullName>
    </recommendedName>
</protein>
<feature type="domain" description="BPTI/Kunitz inhibitor" evidence="2">
    <location>
        <begin position="13"/>
        <end position="62"/>
    </location>
</feature>
<name>A0A381YSQ9_9ZZZZ</name>
<evidence type="ECO:0000313" key="3">
    <source>
        <dbReference type="EMBL" id="SVA79990.1"/>
    </source>
</evidence>
<dbReference type="AlphaFoldDB" id="A0A381YSQ9"/>
<dbReference type="SUPFAM" id="SSF57362">
    <property type="entry name" value="BPTI-like"/>
    <property type="match status" value="1"/>
</dbReference>
<evidence type="ECO:0000259" key="2">
    <source>
        <dbReference type="PROSITE" id="PS50279"/>
    </source>
</evidence>
<keyword evidence="1" id="KW-1015">Disulfide bond</keyword>
<dbReference type="GO" id="GO:0005615">
    <property type="term" value="C:extracellular space"/>
    <property type="evidence" value="ECO:0007669"/>
    <property type="project" value="TreeGrafter"/>
</dbReference>
<dbReference type="PANTHER" id="PTHR10083">
    <property type="entry name" value="KUNITZ-TYPE PROTEASE INHIBITOR-RELATED"/>
    <property type="match status" value="1"/>
</dbReference>